<dbReference type="InterPro" id="IPR050570">
    <property type="entry name" value="Cell_wall_metabolism_enzyme"/>
</dbReference>
<dbReference type="EMBL" id="QGDD01000002">
    <property type="protein sequence ID" value="PWN04074.1"/>
    <property type="molecule type" value="Genomic_DNA"/>
</dbReference>
<sequence>MRPEPPEMVLPVQDYRLTAHYGSAGGYWSSDHTGLDFAAAEGTELVAIGDGVVTGASYDGAYGYKTVIRLEDGTDIWYCHQSTQSVSVGERVSTGQVVGAVGSTGNTTGPHLHLEVRPGGGDPVDPEAALAEWGLRP</sequence>
<dbReference type="InterPro" id="IPR011055">
    <property type="entry name" value="Dup_hybrid_motif"/>
</dbReference>
<dbReference type="Gene3D" id="2.70.70.10">
    <property type="entry name" value="Glucose Permease (Domain IIA)"/>
    <property type="match status" value="1"/>
</dbReference>
<gene>
    <name evidence="2" type="ORF">DJ010_07410</name>
</gene>
<organism evidence="2 3">
    <name type="scientific">Nocardioides silvaticus</name>
    <dbReference type="NCBI Taxonomy" id="2201891"/>
    <lineage>
        <taxon>Bacteria</taxon>
        <taxon>Bacillati</taxon>
        <taxon>Actinomycetota</taxon>
        <taxon>Actinomycetes</taxon>
        <taxon>Propionibacteriales</taxon>
        <taxon>Nocardioidaceae</taxon>
        <taxon>Nocardioides</taxon>
    </lineage>
</organism>
<dbReference type="AlphaFoldDB" id="A0A316TPG4"/>
<dbReference type="InterPro" id="IPR016047">
    <property type="entry name" value="M23ase_b-sheet_dom"/>
</dbReference>
<feature type="domain" description="M23ase beta-sheet core" evidence="1">
    <location>
        <begin position="31"/>
        <end position="126"/>
    </location>
</feature>
<dbReference type="Proteomes" id="UP000245507">
    <property type="component" value="Unassembled WGS sequence"/>
</dbReference>
<dbReference type="OrthoDB" id="1099523at2"/>
<name>A0A316TPG4_9ACTN</name>
<dbReference type="SUPFAM" id="SSF51261">
    <property type="entry name" value="Duplicated hybrid motif"/>
    <property type="match status" value="1"/>
</dbReference>
<accession>A0A316TPG4</accession>
<reference evidence="2 3" key="1">
    <citation type="submission" date="2018-05" db="EMBL/GenBank/DDBJ databases">
        <title>Nocardioides silvaticus genome.</title>
        <authorList>
            <person name="Li C."/>
            <person name="Wang G."/>
        </authorList>
    </citation>
    <scope>NUCLEOTIDE SEQUENCE [LARGE SCALE GENOMIC DNA]</scope>
    <source>
        <strain evidence="2 3">CCTCC AB 2018079</strain>
    </source>
</reference>
<comment type="caution">
    <text evidence="2">The sequence shown here is derived from an EMBL/GenBank/DDBJ whole genome shotgun (WGS) entry which is preliminary data.</text>
</comment>
<evidence type="ECO:0000259" key="1">
    <source>
        <dbReference type="Pfam" id="PF01551"/>
    </source>
</evidence>
<protein>
    <recommendedName>
        <fullName evidence="1">M23ase beta-sheet core domain-containing protein</fullName>
    </recommendedName>
</protein>
<dbReference type="CDD" id="cd12797">
    <property type="entry name" value="M23_peptidase"/>
    <property type="match status" value="1"/>
</dbReference>
<dbReference type="PANTHER" id="PTHR21666:SF270">
    <property type="entry name" value="MUREIN HYDROLASE ACTIVATOR ENVC"/>
    <property type="match status" value="1"/>
</dbReference>
<evidence type="ECO:0000313" key="3">
    <source>
        <dbReference type="Proteomes" id="UP000245507"/>
    </source>
</evidence>
<proteinExistence type="predicted"/>
<dbReference type="GO" id="GO:0004222">
    <property type="term" value="F:metalloendopeptidase activity"/>
    <property type="evidence" value="ECO:0007669"/>
    <property type="project" value="TreeGrafter"/>
</dbReference>
<dbReference type="Pfam" id="PF01551">
    <property type="entry name" value="Peptidase_M23"/>
    <property type="match status" value="1"/>
</dbReference>
<dbReference type="PANTHER" id="PTHR21666">
    <property type="entry name" value="PEPTIDASE-RELATED"/>
    <property type="match status" value="1"/>
</dbReference>
<keyword evidence="3" id="KW-1185">Reference proteome</keyword>
<evidence type="ECO:0000313" key="2">
    <source>
        <dbReference type="EMBL" id="PWN04074.1"/>
    </source>
</evidence>